<sequence>IRKDEEHHRIVIGKFPDTIQQVRKPAGLADIAFTFHSLQDVAVSHRQRKALDISPSGARIMVRRPVTMITNQMATNRRRR</sequence>
<feature type="non-terminal residue" evidence="1">
    <location>
        <position position="1"/>
    </location>
</feature>
<comment type="caution">
    <text evidence="1">The sequence shown here is derived from an EMBL/GenBank/DDBJ whole genome shotgun (WGS) entry which is preliminary data.</text>
</comment>
<evidence type="ECO:0000313" key="1">
    <source>
        <dbReference type="EMBL" id="EXJ63556.1"/>
    </source>
</evidence>
<dbReference type="GeneID" id="19196006"/>
<organism evidence="1 2">
    <name type="scientific">Cladophialophora psammophila CBS 110553</name>
    <dbReference type="NCBI Taxonomy" id="1182543"/>
    <lineage>
        <taxon>Eukaryota</taxon>
        <taxon>Fungi</taxon>
        <taxon>Dikarya</taxon>
        <taxon>Ascomycota</taxon>
        <taxon>Pezizomycotina</taxon>
        <taxon>Eurotiomycetes</taxon>
        <taxon>Chaetothyriomycetidae</taxon>
        <taxon>Chaetothyriales</taxon>
        <taxon>Herpotrichiellaceae</taxon>
        <taxon>Cladophialophora</taxon>
    </lineage>
</organism>
<gene>
    <name evidence="1" type="ORF">A1O5_11317</name>
</gene>
<keyword evidence="2" id="KW-1185">Reference proteome</keyword>
<name>W9WG37_9EURO</name>
<protein>
    <submittedName>
        <fullName evidence="1">Uncharacterized protein</fullName>
    </submittedName>
</protein>
<dbReference type="EMBL" id="AMGX01000025">
    <property type="protein sequence ID" value="EXJ63556.1"/>
    <property type="molecule type" value="Genomic_DNA"/>
</dbReference>
<proteinExistence type="predicted"/>
<evidence type="ECO:0000313" key="2">
    <source>
        <dbReference type="Proteomes" id="UP000019471"/>
    </source>
</evidence>
<reference evidence="1 2" key="1">
    <citation type="submission" date="2013-03" db="EMBL/GenBank/DDBJ databases">
        <title>The Genome Sequence of Cladophialophora psammophila CBS 110553.</title>
        <authorList>
            <consortium name="The Broad Institute Genomics Platform"/>
            <person name="Cuomo C."/>
            <person name="de Hoog S."/>
            <person name="Gorbushina A."/>
            <person name="Walker B."/>
            <person name="Young S.K."/>
            <person name="Zeng Q."/>
            <person name="Gargeya S."/>
            <person name="Fitzgerald M."/>
            <person name="Haas B."/>
            <person name="Abouelleil A."/>
            <person name="Allen A.W."/>
            <person name="Alvarado L."/>
            <person name="Arachchi H.M."/>
            <person name="Berlin A.M."/>
            <person name="Chapman S.B."/>
            <person name="Gainer-Dewar J."/>
            <person name="Goldberg J."/>
            <person name="Griggs A."/>
            <person name="Gujja S."/>
            <person name="Hansen M."/>
            <person name="Howarth C."/>
            <person name="Imamovic A."/>
            <person name="Ireland A."/>
            <person name="Larimer J."/>
            <person name="McCowan C."/>
            <person name="Murphy C."/>
            <person name="Pearson M."/>
            <person name="Poon T.W."/>
            <person name="Priest M."/>
            <person name="Roberts A."/>
            <person name="Saif S."/>
            <person name="Shea T."/>
            <person name="Sisk P."/>
            <person name="Sykes S."/>
            <person name="Wortman J."/>
            <person name="Nusbaum C."/>
            <person name="Birren B."/>
        </authorList>
    </citation>
    <scope>NUCLEOTIDE SEQUENCE [LARGE SCALE GENOMIC DNA]</scope>
    <source>
        <strain evidence="1 2">CBS 110553</strain>
    </source>
</reference>
<dbReference type="HOGENOM" id="CLU_2596475_0_0_1"/>
<dbReference type="AlphaFoldDB" id="W9WG37"/>
<dbReference type="RefSeq" id="XP_007750079.1">
    <property type="nucleotide sequence ID" value="XM_007751889.1"/>
</dbReference>
<dbReference type="Proteomes" id="UP000019471">
    <property type="component" value="Unassembled WGS sequence"/>
</dbReference>
<accession>W9WG37</accession>